<proteinExistence type="predicted"/>
<accession>L7CFT5</accession>
<dbReference type="PATRIC" id="fig|993516.3.peg.3570"/>
<reference evidence="1 2" key="1">
    <citation type="journal article" date="2013" name="Mar. Genomics">
        <title>Expression of sulfatases in Rhodopirellula baltica and the diversity of sulfatases in the genus Rhodopirellula.</title>
        <authorList>
            <person name="Wegner C.E."/>
            <person name="Richter-Heitmann T."/>
            <person name="Klindworth A."/>
            <person name="Klockow C."/>
            <person name="Richter M."/>
            <person name="Achstetter T."/>
            <person name="Glockner F.O."/>
            <person name="Harder J."/>
        </authorList>
    </citation>
    <scope>NUCLEOTIDE SEQUENCE [LARGE SCALE GENOMIC DNA]</scope>
    <source>
        <strain evidence="1 2">SWK14</strain>
    </source>
</reference>
<evidence type="ECO:0000313" key="2">
    <source>
        <dbReference type="Proteomes" id="UP000010959"/>
    </source>
</evidence>
<name>L7CFT5_RHOBT</name>
<sequence>MDVGICRIDCESIGSGGFAIVDVVRDSDSKQQVISRRLIEQQSCGWRGTGNENVS</sequence>
<dbReference type="EMBL" id="AMWG01000093">
    <property type="protein sequence ID" value="ELP32725.1"/>
    <property type="molecule type" value="Genomic_DNA"/>
</dbReference>
<protein>
    <submittedName>
        <fullName evidence="1">Uncharacterized protein</fullName>
    </submittedName>
</protein>
<dbReference type="Proteomes" id="UP000010959">
    <property type="component" value="Unassembled WGS sequence"/>
</dbReference>
<comment type="caution">
    <text evidence="1">The sequence shown here is derived from an EMBL/GenBank/DDBJ whole genome shotgun (WGS) entry which is preliminary data.</text>
</comment>
<organism evidence="1 2">
    <name type="scientific">Rhodopirellula baltica SWK14</name>
    <dbReference type="NCBI Taxonomy" id="993516"/>
    <lineage>
        <taxon>Bacteria</taxon>
        <taxon>Pseudomonadati</taxon>
        <taxon>Planctomycetota</taxon>
        <taxon>Planctomycetia</taxon>
        <taxon>Pirellulales</taxon>
        <taxon>Pirellulaceae</taxon>
        <taxon>Rhodopirellula</taxon>
    </lineage>
</organism>
<gene>
    <name evidence="1" type="ORF">RBSWK_03355</name>
</gene>
<dbReference type="AlphaFoldDB" id="L7CFT5"/>
<evidence type="ECO:0000313" key="1">
    <source>
        <dbReference type="EMBL" id="ELP32725.1"/>
    </source>
</evidence>